<protein>
    <recommendedName>
        <fullName evidence="3">Phage coat protein</fullName>
    </recommendedName>
</protein>
<accession>A0A7W8J601</accession>
<evidence type="ECO:0000313" key="1">
    <source>
        <dbReference type="EMBL" id="MBB5343165.1"/>
    </source>
</evidence>
<dbReference type="InterPro" id="IPR045404">
    <property type="entry name" value="Gp13-like"/>
</dbReference>
<dbReference type="Proteomes" id="UP000569092">
    <property type="component" value="Unassembled WGS sequence"/>
</dbReference>
<comment type="caution">
    <text evidence="1">The sequence shown here is derived from an EMBL/GenBank/DDBJ whole genome shotgun (WGS) entry which is preliminary data.</text>
</comment>
<dbReference type="EMBL" id="JACHDZ010000001">
    <property type="protein sequence ID" value="MBB5343165.1"/>
    <property type="molecule type" value="Genomic_DNA"/>
</dbReference>
<gene>
    <name evidence="1" type="ORF">HDF10_001115</name>
</gene>
<organism evidence="1 2">
    <name type="scientific">Tunturiibacter lichenicola</name>
    <dbReference type="NCBI Taxonomy" id="2051959"/>
    <lineage>
        <taxon>Bacteria</taxon>
        <taxon>Pseudomonadati</taxon>
        <taxon>Acidobacteriota</taxon>
        <taxon>Terriglobia</taxon>
        <taxon>Terriglobales</taxon>
        <taxon>Acidobacteriaceae</taxon>
        <taxon>Tunturiibacter</taxon>
    </lineage>
</organism>
<evidence type="ECO:0008006" key="3">
    <source>
        <dbReference type="Google" id="ProtNLM"/>
    </source>
</evidence>
<proteinExistence type="predicted"/>
<name>A0A7W8J601_9BACT</name>
<dbReference type="AlphaFoldDB" id="A0A7W8J601"/>
<dbReference type="Pfam" id="PF20036">
    <property type="entry name" value="Gp13-like"/>
    <property type="match status" value="1"/>
</dbReference>
<reference evidence="1 2" key="1">
    <citation type="submission" date="2020-08" db="EMBL/GenBank/DDBJ databases">
        <title>Genomic Encyclopedia of Type Strains, Phase IV (KMG-V): Genome sequencing to study the core and pangenomes of soil and plant-associated prokaryotes.</title>
        <authorList>
            <person name="Whitman W."/>
        </authorList>
    </citation>
    <scope>NUCLEOTIDE SEQUENCE [LARGE SCALE GENOMIC DNA]</scope>
    <source>
        <strain evidence="1 2">M8US30</strain>
    </source>
</reference>
<evidence type="ECO:0000313" key="2">
    <source>
        <dbReference type="Proteomes" id="UP000569092"/>
    </source>
</evidence>
<sequence>MAQTQLVDVVIPQEFTDYQIEQSVISTALFQSGVLVKNGVIAEQLGAGAESFTIPFWKDLGEVEADITSDDPTVLSTPQKYSAGRQIVRKSYLHQSWSDMSLASELSGSNPLEALQGRVSAYWDRQFERRLIASLLGVMASNVANNAADMVNDISGATGTAADFSAEAVIDAAATLGDRLDDVKAIAMHSDIYSAALKSDLIEFIPQSQGLPIRTFRGLGIILDDNLSPASGVYTTILLGNGAVGFAASEPRTGYGTELFRIPASGNGGGQSVLHSRMNVGIHPLGFAWSDSTGGNAIAGDSPTLAELAAAAHWSRAATSRKSIPLAFLVSK</sequence>